<dbReference type="RefSeq" id="XP_029736983.1">
    <property type="nucleotide sequence ID" value="XM_029886670.1"/>
</dbReference>
<proteinExistence type="predicted"/>
<dbReference type="PANTHER" id="PTHR31595:SF57">
    <property type="entry name" value="OS04G0481900 PROTEIN"/>
    <property type="match status" value="1"/>
</dbReference>
<comment type="caution">
    <text evidence="2">The sequence shown here is derived from an EMBL/GenBank/DDBJ whole genome shotgun (WGS) entry which is preliminary data.</text>
</comment>
<keyword evidence="1" id="KW-0472">Membrane</keyword>
<dbReference type="KEGG" id="sgra:EX895_006078"/>
<feature type="transmembrane region" description="Helical" evidence="1">
    <location>
        <begin position="366"/>
        <end position="385"/>
    </location>
</feature>
<feature type="transmembrane region" description="Helical" evidence="1">
    <location>
        <begin position="20"/>
        <end position="40"/>
    </location>
</feature>
<feature type="transmembrane region" description="Helical" evidence="1">
    <location>
        <begin position="324"/>
        <end position="345"/>
    </location>
</feature>
<keyword evidence="1" id="KW-0812">Transmembrane</keyword>
<evidence type="ECO:0008006" key="4">
    <source>
        <dbReference type="Google" id="ProtNLM"/>
    </source>
</evidence>
<reference evidence="2 3" key="1">
    <citation type="submission" date="2019-05" db="EMBL/GenBank/DDBJ databases">
        <title>Sporisorium graminicola CBS 10092 draft sequencing and annotation.</title>
        <authorList>
            <person name="Solano-Gonzalez S."/>
            <person name="Caddick M.X."/>
            <person name="Darby A."/>
        </authorList>
    </citation>
    <scope>NUCLEOTIDE SEQUENCE [LARGE SCALE GENOMIC DNA]</scope>
    <source>
        <strain evidence="2 3">CBS 10092</strain>
    </source>
</reference>
<dbReference type="OrthoDB" id="1077582at2759"/>
<evidence type="ECO:0000256" key="1">
    <source>
        <dbReference type="SAM" id="Phobius"/>
    </source>
</evidence>
<feature type="transmembrane region" description="Helical" evidence="1">
    <location>
        <begin position="248"/>
        <end position="273"/>
    </location>
</feature>
<name>A0A4U7KPD6_9BASI</name>
<dbReference type="Proteomes" id="UP000306050">
    <property type="component" value="Chromosome SGRAM_8"/>
</dbReference>
<feature type="transmembrane region" description="Helical" evidence="1">
    <location>
        <begin position="405"/>
        <end position="423"/>
    </location>
</feature>
<dbReference type="GO" id="GO:0008374">
    <property type="term" value="F:O-acyltransferase activity"/>
    <property type="evidence" value="ECO:0007669"/>
    <property type="project" value="InterPro"/>
</dbReference>
<dbReference type="AlphaFoldDB" id="A0A4U7KPD6"/>
<evidence type="ECO:0000313" key="3">
    <source>
        <dbReference type="Proteomes" id="UP000306050"/>
    </source>
</evidence>
<dbReference type="GO" id="GO:0006629">
    <property type="term" value="P:lipid metabolic process"/>
    <property type="evidence" value="ECO:0007669"/>
    <property type="project" value="InterPro"/>
</dbReference>
<accession>A0A4U7KPD6</accession>
<gene>
    <name evidence="2" type="ORF">EX895_006078</name>
</gene>
<keyword evidence="1" id="KW-1133">Transmembrane helix</keyword>
<dbReference type="InterPro" id="IPR044851">
    <property type="entry name" value="Wax_synthase"/>
</dbReference>
<sequence>MLLPKAAPTIGGPLEASWEINFRPVLPSVALCISWLFFLCLTLPSRTTAWRLVRLASFPALASIAIPVAFNRAYTLGNPLRDLAMPTITWTIMCKAVEICFVYSKGGPRHIRPFLPNAAQPVSRMEEAHYAKYKWKEVNFPVLFSWDRFVYGLDVLLLRRPGTSPIFAKQGRALEWSKRGLNEWSCFLKLNKSPTSEVIDFMGLYLPVGSATTRDLCHKILPSNFTRRQLVLRGVPNSAFELPLPTRVAMVASVGGAIFLAPGFLEGLILKVWRPKPATSFLSSFEQPLTSPGLARLWARSWHSVSQRDYLNLAFVMPFSQNQVLHLLYVFFWSGVQHSWMFARLRPSPSDTLDLPTLLSAMIDPGMITFFLSQGVGVLVEQAALDALPPSWKKRRTTIAVAKRVWMFLMLLVPGFMFLDSMLRKRLMSKDIFDGFSPRSLALMFAGKAYAVSSG</sequence>
<organism evidence="2 3">
    <name type="scientific">Sporisorium graminicola</name>
    <dbReference type="NCBI Taxonomy" id="280036"/>
    <lineage>
        <taxon>Eukaryota</taxon>
        <taxon>Fungi</taxon>
        <taxon>Dikarya</taxon>
        <taxon>Basidiomycota</taxon>
        <taxon>Ustilaginomycotina</taxon>
        <taxon>Ustilaginomycetes</taxon>
        <taxon>Ustilaginales</taxon>
        <taxon>Ustilaginaceae</taxon>
        <taxon>Sporisorium</taxon>
    </lineage>
</organism>
<feature type="transmembrane region" description="Helical" evidence="1">
    <location>
        <begin position="52"/>
        <end position="71"/>
    </location>
</feature>
<evidence type="ECO:0000313" key="2">
    <source>
        <dbReference type="EMBL" id="TKY84998.1"/>
    </source>
</evidence>
<protein>
    <recommendedName>
        <fullName evidence="4">Wax synthase domain-containing protein</fullName>
    </recommendedName>
</protein>
<dbReference type="PANTHER" id="PTHR31595">
    <property type="entry name" value="LONG-CHAIN-ALCOHOL O-FATTY-ACYLTRANSFERASE 3-RELATED"/>
    <property type="match status" value="1"/>
</dbReference>
<dbReference type="GeneID" id="40728973"/>
<dbReference type="EMBL" id="SRRM01000021">
    <property type="protein sequence ID" value="TKY84998.1"/>
    <property type="molecule type" value="Genomic_DNA"/>
</dbReference>
<keyword evidence="3" id="KW-1185">Reference proteome</keyword>